<dbReference type="SUPFAM" id="SSF52172">
    <property type="entry name" value="CheY-like"/>
    <property type="match status" value="1"/>
</dbReference>
<dbReference type="RefSeq" id="WP_140011163.1">
    <property type="nucleotide sequence ID" value="NZ_JBHMDG010000022.1"/>
</dbReference>
<evidence type="ECO:0000259" key="3">
    <source>
        <dbReference type="PROSITE" id="PS50043"/>
    </source>
</evidence>
<reference evidence="5 6" key="1">
    <citation type="submission" date="2024-09" db="EMBL/GenBank/DDBJ databases">
        <authorList>
            <person name="Sun Q."/>
            <person name="Mori K."/>
        </authorList>
    </citation>
    <scope>NUCLEOTIDE SEQUENCE [LARGE SCALE GENOMIC DNA]</scope>
    <source>
        <strain evidence="5 6">JCM 9626</strain>
    </source>
</reference>
<evidence type="ECO:0000313" key="5">
    <source>
        <dbReference type="EMBL" id="MFB9314598.1"/>
    </source>
</evidence>
<dbReference type="PROSITE" id="PS50110">
    <property type="entry name" value="RESPONSE_REGULATORY"/>
    <property type="match status" value="1"/>
</dbReference>
<comment type="caution">
    <text evidence="5">The sequence shown here is derived from an EMBL/GenBank/DDBJ whole genome shotgun (WGS) entry which is preliminary data.</text>
</comment>
<dbReference type="GO" id="GO:0003677">
    <property type="term" value="F:DNA binding"/>
    <property type="evidence" value="ECO:0007669"/>
    <property type="project" value="UniProtKB-KW"/>
</dbReference>
<dbReference type="Proteomes" id="UP001589750">
    <property type="component" value="Unassembled WGS sequence"/>
</dbReference>
<evidence type="ECO:0000256" key="2">
    <source>
        <dbReference type="PROSITE-ProRule" id="PRU00169"/>
    </source>
</evidence>
<dbReference type="InterPro" id="IPR011006">
    <property type="entry name" value="CheY-like_superfamily"/>
</dbReference>
<dbReference type="PANTHER" id="PTHR43214:SF43">
    <property type="entry name" value="TWO-COMPONENT RESPONSE REGULATOR"/>
    <property type="match status" value="1"/>
</dbReference>
<dbReference type="SUPFAM" id="SSF46894">
    <property type="entry name" value="C-terminal effector domain of the bipartite response regulators"/>
    <property type="match status" value="1"/>
</dbReference>
<keyword evidence="2" id="KW-0597">Phosphoprotein</keyword>
<dbReference type="SMART" id="SM00421">
    <property type="entry name" value="HTH_LUXR"/>
    <property type="match status" value="1"/>
</dbReference>
<evidence type="ECO:0000313" key="6">
    <source>
        <dbReference type="Proteomes" id="UP001589750"/>
    </source>
</evidence>
<dbReference type="InterPro" id="IPR016032">
    <property type="entry name" value="Sig_transdc_resp-reg_C-effctor"/>
</dbReference>
<evidence type="ECO:0000256" key="1">
    <source>
        <dbReference type="ARBA" id="ARBA00023125"/>
    </source>
</evidence>
<organism evidence="5 6">
    <name type="scientific">Nocardioides plantarum</name>
    <dbReference type="NCBI Taxonomy" id="29299"/>
    <lineage>
        <taxon>Bacteria</taxon>
        <taxon>Bacillati</taxon>
        <taxon>Actinomycetota</taxon>
        <taxon>Actinomycetes</taxon>
        <taxon>Propionibacteriales</taxon>
        <taxon>Nocardioidaceae</taxon>
        <taxon>Nocardioides</taxon>
    </lineage>
</organism>
<keyword evidence="6" id="KW-1185">Reference proteome</keyword>
<dbReference type="InterPro" id="IPR039420">
    <property type="entry name" value="WalR-like"/>
</dbReference>
<sequence>MTSGPVRIAIVNDYDIVVAGTAAVLDGFEDRVKVVELDSRMPVVSDVDVVLYDSFGQVQGDAIDLDTLMQITSAKLVIFSWNTDPNLVSRAIEAGASGYLHKGLDGDELVGAIEAVHSGQRVLPSGQDADTFGRWPGDEFGLSARESEVLALICQGLSNQDIAGRAFLGINTVKTYIRTAYRKIGVTSRTQAVLWGMQHGFEPDRRRLIVDG</sequence>
<dbReference type="PROSITE" id="PS50043">
    <property type="entry name" value="HTH_LUXR_2"/>
    <property type="match status" value="1"/>
</dbReference>
<evidence type="ECO:0000259" key="4">
    <source>
        <dbReference type="PROSITE" id="PS50110"/>
    </source>
</evidence>
<feature type="modified residue" description="4-aspartylphosphate" evidence="2">
    <location>
        <position position="53"/>
    </location>
</feature>
<dbReference type="InterPro" id="IPR000792">
    <property type="entry name" value="Tscrpt_reg_LuxR_C"/>
</dbReference>
<dbReference type="Gene3D" id="1.10.10.10">
    <property type="entry name" value="Winged helix-like DNA-binding domain superfamily/Winged helix DNA-binding domain"/>
    <property type="match status" value="1"/>
</dbReference>
<dbReference type="InterPro" id="IPR036388">
    <property type="entry name" value="WH-like_DNA-bd_sf"/>
</dbReference>
<feature type="domain" description="HTH luxR-type" evidence="3">
    <location>
        <begin position="136"/>
        <end position="200"/>
    </location>
</feature>
<keyword evidence="1 5" id="KW-0238">DNA-binding</keyword>
<name>A0ABV5KCX6_9ACTN</name>
<proteinExistence type="predicted"/>
<accession>A0ABV5KCX6</accession>
<dbReference type="CDD" id="cd06170">
    <property type="entry name" value="LuxR_C_like"/>
    <property type="match status" value="1"/>
</dbReference>
<dbReference type="InterPro" id="IPR001789">
    <property type="entry name" value="Sig_transdc_resp-reg_receiver"/>
</dbReference>
<dbReference type="EMBL" id="JBHMDG010000022">
    <property type="protein sequence ID" value="MFB9314598.1"/>
    <property type="molecule type" value="Genomic_DNA"/>
</dbReference>
<protein>
    <submittedName>
        <fullName evidence="5">DNA-binding response regulator</fullName>
    </submittedName>
</protein>
<dbReference type="Gene3D" id="3.40.50.2300">
    <property type="match status" value="1"/>
</dbReference>
<dbReference type="Pfam" id="PF00196">
    <property type="entry name" value="GerE"/>
    <property type="match status" value="1"/>
</dbReference>
<dbReference type="PRINTS" id="PR00038">
    <property type="entry name" value="HTHLUXR"/>
</dbReference>
<feature type="domain" description="Response regulatory" evidence="4">
    <location>
        <begin position="7"/>
        <end position="117"/>
    </location>
</feature>
<gene>
    <name evidence="5" type="ORF">ACFFRI_16190</name>
</gene>
<dbReference type="PANTHER" id="PTHR43214">
    <property type="entry name" value="TWO-COMPONENT RESPONSE REGULATOR"/>
    <property type="match status" value="1"/>
</dbReference>